<proteinExistence type="predicted"/>
<accession>A0A7C3EBM7</accession>
<protein>
    <submittedName>
        <fullName evidence="1">Uncharacterized protein</fullName>
    </submittedName>
</protein>
<sequence length="70" mass="7811">MNLTLKDGALDRLDRKISDIQVAIDRGILNPETALRYLREARVELFALRTILMDEVLIDTTSGPDTPDAA</sequence>
<evidence type="ECO:0000313" key="1">
    <source>
        <dbReference type="EMBL" id="HFH28194.1"/>
    </source>
</evidence>
<name>A0A7C3EBM7_9SPIR</name>
<dbReference type="EMBL" id="DSVL01000048">
    <property type="protein sequence ID" value="HFH28194.1"/>
    <property type="molecule type" value="Genomic_DNA"/>
</dbReference>
<dbReference type="AlphaFoldDB" id="A0A7C3EBM7"/>
<organism evidence="1">
    <name type="scientific">Gracilinema caldarium</name>
    <dbReference type="NCBI Taxonomy" id="215591"/>
    <lineage>
        <taxon>Bacteria</taxon>
        <taxon>Pseudomonadati</taxon>
        <taxon>Spirochaetota</taxon>
        <taxon>Spirochaetia</taxon>
        <taxon>Spirochaetales</taxon>
        <taxon>Breznakiellaceae</taxon>
        <taxon>Gracilinema</taxon>
    </lineage>
</organism>
<comment type="caution">
    <text evidence="1">The sequence shown here is derived from an EMBL/GenBank/DDBJ whole genome shotgun (WGS) entry which is preliminary data.</text>
</comment>
<gene>
    <name evidence="1" type="ORF">ENS59_01580</name>
</gene>
<reference evidence="1" key="1">
    <citation type="journal article" date="2020" name="mSystems">
        <title>Genome- and Community-Level Interaction Insights into Carbon Utilization and Element Cycling Functions of Hydrothermarchaeota in Hydrothermal Sediment.</title>
        <authorList>
            <person name="Zhou Z."/>
            <person name="Liu Y."/>
            <person name="Xu W."/>
            <person name="Pan J."/>
            <person name="Luo Z.H."/>
            <person name="Li M."/>
        </authorList>
    </citation>
    <scope>NUCLEOTIDE SEQUENCE [LARGE SCALE GENOMIC DNA]</scope>
    <source>
        <strain evidence="1">SpSt-503</strain>
    </source>
</reference>